<evidence type="ECO:0000256" key="1">
    <source>
        <dbReference type="SAM" id="MobiDB-lite"/>
    </source>
</evidence>
<dbReference type="RefSeq" id="WP_083079115.1">
    <property type="nucleotide sequence ID" value="NZ_CP053562.1"/>
</dbReference>
<name>A0ABX6YPD9_9RHOB</name>
<protein>
    <submittedName>
        <fullName evidence="2">Uncharacterized protein</fullName>
    </submittedName>
</protein>
<dbReference type="Proteomes" id="UP000192422">
    <property type="component" value="Chromosome"/>
</dbReference>
<keyword evidence="3" id="KW-1185">Reference proteome</keyword>
<reference evidence="2 3" key="1">
    <citation type="submission" date="2020-05" db="EMBL/GenBank/DDBJ databases">
        <title>Thioclava electrotropha strain Elox9 finished genome.</title>
        <authorList>
            <person name="Rowe A.R."/>
            <person name="Wilbanks E.G."/>
        </authorList>
    </citation>
    <scope>NUCLEOTIDE SEQUENCE [LARGE SCALE GENOMIC DNA]</scope>
    <source>
        <strain evidence="2 3">Elox9</strain>
    </source>
</reference>
<sequence length="268" mass="30941">MVPDVEGKMTIGKGQERHFDWGVLPLSEGFRAYETSRNRTDDWRFMSLLDVVRKQFKQNGFHIFTLRNTARYVRLRLRRQIDPLDAMRISFVWELSVGLADAIGYFLPRSADDNPVLIPKESWKHGTFDWDKAELTGSGFIFADVRVLMPHSSWLVKDHSYDVETLPALKTFPPSDEHRKALGIPATSGANSSQSEPERLGRPSYRAQIEQAYFELSVRDGLPEKELIYEIRERVKEHTGQTTDKGLGDSAIRKHIIRIRRETPSRKK</sequence>
<feature type="region of interest" description="Disordered" evidence="1">
    <location>
        <begin position="177"/>
        <end position="202"/>
    </location>
</feature>
<proteinExistence type="predicted"/>
<dbReference type="EMBL" id="CP053562">
    <property type="protein sequence ID" value="QPZ89691.1"/>
    <property type="molecule type" value="Genomic_DNA"/>
</dbReference>
<organism evidence="2 3">
    <name type="scientific">Thioclava electrotropha</name>
    <dbReference type="NCBI Taxonomy" id="1549850"/>
    <lineage>
        <taxon>Bacteria</taxon>
        <taxon>Pseudomonadati</taxon>
        <taxon>Pseudomonadota</taxon>
        <taxon>Alphaproteobacteria</taxon>
        <taxon>Rhodobacterales</taxon>
        <taxon>Paracoccaceae</taxon>
        <taxon>Thioclava</taxon>
    </lineage>
</organism>
<gene>
    <name evidence="2" type="ORF">AKL02_001520</name>
</gene>
<evidence type="ECO:0000313" key="3">
    <source>
        <dbReference type="Proteomes" id="UP000192422"/>
    </source>
</evidence>
<evidence type="ECO:0000313" key="2">
    <source>
        <dbReference type="EMBL" id="QPZ89691.1"/>
    </source>
</evidence>
<accession>A0ABX6YPD9</accession>